<dbReference type="SUPFAM" id="SSF53041">
    <property type="entry name" value="Resolvase-like"/>
    <property type="match status" value="1"/>
</dbReference>
<dbReference type="InterPro" id="IPR038109">
    <property type="entry name" value="DNA_bind_recomb_sf"/>
</dbReference>
<dbReference type="PANTHER" id="PTHR30461:SF23">
    <property type="entry name" value="DNA RECOMBINASE-RELATED"/>
    <property type="match status" value="1"/>
</dbReference>
<dbReference type="InterPro" id="IPR036162">
    <property type="entry name" value="Resolvase-like_N_sf"/>
</dbReference>
<dbReference type="InterPro" id="IPR006119">
    <property type="entry name" value="Resolv_N"/>
</dbReference>
<dbReference type="SMART" id="SM00857">
    <property type="entry name" value="Resolvase"/>
    <property type="match status" value="1"/>
</dbReference>
<proteinExistence type="predicted"/>
<evidence type="ECO:0000313" key="3">
    <source>
        <dbReference type="EMBL" id="MBM6851988.1"/>
    </source>
</evidence>
<dbReference type="PROSITE" id="PS51737">
    <property type="entry name" value="RECOMBINASE_DNA_BIND"/>
    <property type="match status" value="1"/>
</dbReference>
<reference evidence="3 4" key="1">
    <citation type="journal article" date="2021" name="Sci. Rep.">
        <title>The distribution of antibiotic resistance genes in chicken gut microbiota commensals.</title>
        <authorList>
            <person name="Juricova H."/>
            <person name="Matiasovicova J."/>
            <person name="Kubasova T."/>
            <person name="Cejkova D."/>
            <person name="Rychlik I."/>
        </authorList>
    </citation>
    <scope>NUCLEOTIDE SEQUENCE [LARGE SCALE GENOMIC DNA]</scope>
    <source>
        <strain evidence="3 4">An411</strain>
    </source>
</reference>
<protein>
    <submittedName>
        <fullName evidence="3">Recombinase family protein</fullName>
    </submittedName>
</protein>
<dbReference type="InterPro" id="IPR025827">
    <property type="entry name" value="Zn_ribbon_recom_dom"/>
</dbReference>
<accession>A0ABS2FY64</accession>
<keyword evidence="1" id="KW-0175">Coiled coil</keyword>
<name>A0ABS2FY64_9FIRM</name>
<organism evidence="3 4">
    <name type="scientific">Oscillibacter valericigenes</name>
    <dbReference type="NCBI Taxonomy" id="351091"/>
    <lineage>
        <taxon>Bacteria</taxon>
        <taxon>Bacillati</taxon>
        <taxon>Bacillota</taxon>
        <taxon>Clostridia</taxon>
        <taxon>Eubacteriales</taxon>
        <taxon>Oscillospiraceae</taxon>
        <taxon>Oscillibacter</taxon>
    </lineage>
</organism>
<dbReference type="Pfam" id="PF15714">
    <property type="entry name" value="SpoVT_C"/>
    <property type="match status" value="1"/>
</dbReference>
<dbReference type="InterPro" id="IPR011109">
    <property type="entry name" value="DNA_bind_recombinase_dom"/>
</dbReference>
<feature type="domain" description="Recombinase" evidence="2">
    <location>
        <begin position="163"/>
        <end position="305"/>
    </location>
</feature>
<dbReference type="Gene3D" id="3.30.450.40">
    <property type="match status" value="1"/>
</dbReference>
<evidence type="ECO:0000313" key="4">
    <source>
        <dbReference type="Proteomes" id="UP000719500"/>
    </source>
</evidence>
<dbReference type="Gene3D" id="3.90.1750.20">
    <property type="entry name" value="Putative Large Serine Recombinase, Chain B, Domain 2"/>
    <property type="match status" value="1"/>
</dbReference>
<evidence type="ECO:0000259" key="2">
    <source>
        <dbReference type="PROSITE" id="PS51737"/>
    </source>
</evidence>
<dbReference type="InterPro" id="IPR050639">
    <property type="entry name" value="SSR_resolvase"/>
</dbReference>
<dbReference type="Pfam" id="PF07508">
    <property type="entry name" value="Recombinase"/>
    <property type="match status" value="1"/>
</dbReference>
<keyword evidence="4" id="KW-1185">Reference proteome</keyword>
<dbReference type="PANTHER" id="PTHR30461">
    <property type="entry name" value="DNA-INVERTASE FROM LAMBDOID PROPHAGE"/>
    <property type="match status" value="1"/>
</dbReference>
<dbReference type="RefSeq" id="WP_204805098.1">
    <property type="nucleotide sequence ID" value="NZ_JACSNX010000020.1"/>
</dbReference>
<dbReference type="Pfam" id="PF00239">
    <property type="entry name" value="Resolvase"/>
    <property type="match status" value="1"/>
</dbReference>
<feature type="coiled-coil region" evidence="1">
    <location>
        <begin position="377"/>
        <end position="425"/>
    </location>
</feature>
<gene>
    <name evidence="3" type="ORF">H9X91_11125</name>
</gene>
<dbReference type="EMBL" id="JACSNX010000020">
    <property type="protein sequence ID" value="MBM6851988.1"/>
    <property type="molecule type" value="Genomic_DNA"/>
</dbReference>
<sequence length="735" mass="83627">MTETFDIAGYTRISVDDELDRDNVSIENQKAIIQDFVAHKFPGSTLTFYEDRDRSGYTFEQREGYQAMRRGLMSHQYDILVVKDFSRFSRRNSRGLVELEDLRDAGVRIISIGDNIDFPNDDDWLKIQFQFLINEMPVTDTSKKVKNVIKRRQADGKWICAAPYGYIVNKRQEFEIVPTEADVVRTIFRLYNEEGWGYKKIANYFTDQGVPTPRMAERDRKEAAGEEYSRTVKPVWAIVTVQGILDNDFYIGTLRQGKYTRRKINGKDVRRDEEEQIVIENHHQAIIDYRTFATTRALREKRSTSHYRGVKKYDNTYSGFLVCGDCGAPMFSLSRSDLKSAYTCGTYHRRGLKGCTSHHIRADKLDELLKAYVRQVMDHSADMLERLNEDLAREQEDVAETEQSADRLAEVLSDLQEELKVTKRQRIRDLMKHPDQEDILEQTYDELEGDLQKRIEGIGHQIELLSDKRNTIIRVNRAARTAMEVFRDILNKERLERRDLELIIRKIKVYEDRLEIQLQADVDSILRSGTLSEGAAEEAAVAAMAEVPEGTVNFKPGMGHISPVTIVQEAKQHPDKVFHANVISDGDPLEIYTSREGEVIFKKYSLLGGVEDFATELCETMSRSTGSVCAVTDRDTVIAVAGGSKRELMGKRITPELERIMEGRKIYQYTGDGQPLPVTEGSDALLTAVAAPILAEGDLLGLVLFITSDGAAVTGDTEYKLAQTIAAFLGRHMES</sequence>
<dbReference type="InterPro" id="IPR029016">
    <property type="entry name" value="GAF-like_dom_sf"/>
</dbReference>
<dbReference type="Proteomes" id="UP000719500">
    <property type="component" value="Unassembled WGS sequence"/>
</dbReference>
<comment type="caution">
    <text evidence="3">The sequence shown here is derived from an EMBL/GenBank/DDBJ whole genome shotgun (WGS) entry which is preliminary data.</text>
</comment>
<evidence type="ECO:0000256" key="1">
    <source>
        <dbReference type="SAM" id="Coils"/>
    </source>
</evidence>
<dbReference type="Pfam" id="PF13408">
    <property type="entry name" value="Zn_ribbon_recom"/>
    <property type="match status" value="1"/>
</dbReference>
<dbReference type="Gene3D" id="3.40.50.1390">
    <property type="entry name" value="Resolvase, N-terminal catalytic domain"/>
    <property type="match status" value="1"/>
</dbReference>